<dbReference type="EMBL" id="PKKO01000003">
    <property type="protein sequence ID" value="PKY72546.1"/>
    <property type="molecule type" value="Genomic_DNA"/>
</dbReference>
<dbReference type="Proteomes" id="UP000235122">
    <property type="component" value="Unassembled WGS sequence"/>
</dbReference>
<accession>A0A2I1IN46</accession>
<feature type="transmembrane region" description="Helical" evidence="1">
    <location>
        <begin position="15"/>
        <end position="37"/>
    </location>
</feature>
<evidence type="ECO:0000313" key="3">
    <source>
        <dbReference type="Proteomes" id="UP000235122"/>
    </source>
</evidence>
<sequence>MLEGAFDTPGRRGAFTAGASLCGIALGCLIGIIIMAVRARSVAFPVWGAIAASSFAACAFATWNTLRADPGRAGRTFIATGVAALLVSVVSAVVVALVF</sequence>
<dbReference type="RefSeq" id="WP_024332003.1">
    <property type="nucleotide sequence ID" value="NZ_JASOXK010000007.1"/>
</dbReference>
<keyword evidence="1" id="KW-0472">Membrane</keyword>
<reference evidence="2 3" key="1">
    <citation type="submission" date="2017-12" db="EMBL/GenBank/DDBJ databases">
        <title>Phylogenetic diversity of female urinary microbiome.</title>
        <authorList>
            <person name="Thomas-White K."/>
            <person name="Wolfe A.J."/>
        </authorList>
    </citation>
    <scope>NUCLEOTIDE SEQUENCE [LARGE SCALE GENOMIC DNA]</scope>
    <source>
        <strain evidence="2 3">UMB0402</strain>
    </source>
</reference>
<protein>
    <submittedName>
        <fullName evidence="2">Uncharacterized protein</fullName>
    </submittedName>
</protein>
<dbReference type="STRING" id="33007.HMPREF3198_00332"/>
<proteinExistence type="predicted"/>
<keyword evidence="1" id="KW-1133">Transmembrane helix</keyword>
<keyword evidence="3" id="KW-1185">Reference proteome</keyword>
<name>A0A2I1IN46_9ACTO</name>
<feature type="transmembrane region" description="Helical" evidence="1">
    <location>
        <begin position="44"/>
        <end position="65"/>
    </location>
</feature>
<dbReference type="AlphaFoldDB" id="A0A2I1IN46"/>
<evidence type="ECO:0000256" key="1">
    <source>
        <dbReference type="SAM" id="Phobius"/>
    </source>
</evidence>
<organism evidence="2 3">
    <name type="scientific">Winkia neuii</name>
    <dbReference type="NCBI Taxonomy" id="33007"/>
    <lineage>
        <taxon>Bacteria</taxon>
        <taxon>Bacillati</taxon>
        <taxon>Actinomycetota</taxon>
        <taxon>Actinomycetes</taxon>
        <taxon>Actinomycetales</taxon>
        <taxon>Actinomycetaceae</taxon>
        <taxon>Winkia</taxon>
    </lineage>
</organism>
<evidence type="ECO:0000313" key="2">
    <source>
        <dbReference type="EMBL" id="PKY72546.1"/>
    </source>
</evidence>
<comment type="caution">
    <text evidence="2">The sequence shown here is derived from an EMBL/GenBank/DDBJ whole genome shotgun (WGS) entry which is preliminary data.</text>
</comment>
<keyword evidence="1" id="KW-0812">Transmembrane</keyword>
<feature type="transmembrane region" description="Helical" evidence="1">
    <location>
        <begin position="77"/>
        <end position="98"/>
    </location>
</feature>
<gene>
    <name evidence="2" type="ORF">CYJ19_06820</name>
</gene>